<organism evidence="3 4">
    <name type="scientific">Ustilago bromivora</name>
    <dbReference type="NCBI Taxonomy" id="307758"/>
    <lineage>
        <taxon>Eukaryota</taxon>
        <taxon>Fungi</taxon>
        <taxon>Dikarya</taxon>
        <taxon>Basidiomycota</taxon>
        <taxon>Ustilaginomycotina</taxon>
        <taxon>Ustilaginomycetes</taxon>
        <taxon>Ustilaginales</taxon>
        <taxon>Ustilaginaceae</taxon>
        <taxon>Ustilago</taxon>
    </lineage>
</organism>
<evidence type="ECO:0000313" key="3">
    <source>
        <dbReference type="EMBL" id="SAM86354.1"/>
    </source>
</evidence>
<dbReference type="Proteomes" id="UP000179920">
    <property type="component" value="Chromosome XXII"/>
</dbReference>
<keyword evidence="2" id="KW-1133">Transmembrane helix</keyword>
<dbReference type="AlphaFoldDB" id="A0A1K0GE51"/>
<keyword evidence="2" id="KW-0472">Membrane</keyword>
<name>A0A1K0GE51_9BASI</name>
<feature type="compositionally biased region" description="Polar residues" evidence="1">
    <location>
        <begin position="9"/>
        <end position="22"/>
    </location>
</feature>
<feature type="region of interest" description="Disordered" evidence="1">
    <location>
        <begin position="1"/>
        <end position="22"/>
    </location>
</feature>
<evidence type="ECO:0000313" key="4">
    <source>
        <dbReference type="Proteomes" id="UP000179920"/>
    </source>
</evidence>
<dbReference type="EMBL" id="LT558138">
    <property type="protein sequence ID" value="SAM86354.1"/>
    <property type="molecule type" value="Genomic_DNA"/>
</dbReference>
<reference evidence="4" key="1">
    <citation type="submission" date="2016-04" db="EMBL/GenBank/DDBJ databases">
        <authorList>
            <person name="Guldener U."/>
            <person name="Guldener U."/>
        </authorList>
    </citation>
    <scope>NUCLEOTIDE SEQUENCE [LARGE SCALE GENOMIC DNA]</scope>
    <source>
        <strain evidence="4">UB2112</strain>
    </source>
</reference>
<protein>
    <submittedName>
        <fullName evidence="3">Uncharacterized protein</fullName>
    </submittedName>
</protein>
<evidence type="ECO:0000256" key="1">
    <source>
        <dbReference type="SAM" id="MobiDB-lite"/>
    </source>
</evidence>
<evidence type="ECO:0000256" key="2">
    <source>
        <dbReference type="SAM" id="Phobius"/>
    </source>
</evidence>
<accession>A0A1K0GE51</accession>
<sequence>MCPALAFSKNGNNDSSDTTEPSTHASIWSAVLFQQRYLCSSKVNKTKRNQLIPRYLVQIFVLCATALLLVRIPKHQVFRQLERNVFAVQLSCRAVQRI</sequence>
<keyword evidence="2" id="KW-0812">Transmembrane</keyword>
<gene>
    <name evidence="3" type="ORF">UBRO_20972</name>
</gene>
<feature type="transmembrane region" description="Helical" evidence="2">
    <location>
        <begin position="55"/>
        <end position="73"/>
    </location>
</feature>
<proteinExistence type="predicted"/>